<dbReference type="EMBL" id="QEFC01000686">
    <property type="protein sequence ID" value="KAE9462613.1"/>
    <property type="molecule type" value="Genomic_DNA"/>
</dbReference>
<evidence type="ECO:0000256" key="8">
    <source>
        <dbReference type="SAM" id="SignalP"/>
    </source>
</evidence>
<gene>
    <name evidence="10" type="ORF">C3L33_05479</name>
</gene>
<dbReference type="SUPFAM" id="SSF51695">
    <property type="entry name" value="PLC-like phosphodiesterases"/>
    <property type="match status" value="2"/>
</dbReference>
<keyword evidence="4" id="KW-0378">Hydrolase</keyword>
<proteinExistence type="predicted"/>
<evidence type="ECO:0000256" key="3">
    <source>
        <dbReference type="ARBA" id="ARBA00022798"/>
    </source>
</evidence>
<dbReference type="Gene3D" id="3.20.20.190">
    <property type="entry name" value="Phosphatidylinositol (PI) phosphodiesterase"/>
    <property type="match status" value="2"/>
</dbReference>
<evidence type="ECO:0000313" key="11">
    <source>
        <dbReference type="Proteomes" id="UP000428333"/>
    </source>
</evidence>
<evidence type="ECO:0000259" key="9">
    <source>
        <dbReference type="PROSITE" id="PS51704"/>
    </source>
</evidence>
<feature type="domain" description="GP-PDE" evidence="9">
    <location>
        <begin position="20"/>
        <end position="319"/>
    </location>
</feature>
<dbReference type="OrthoDB" id="1058301at2759"/>
<name>A0A6A4LTQ3_9ERIC</name>
<accession>A0A6A4LTQ3</accession>
<feature type="non-terminal residue" evidence="10">
    <location>
        <position position="1"/>
    </location>
</feature>
<reference evidence="10 11" key="1">
    <citation type="journal article" date="2019" name="Genome Biol. Evol.">
        <title>The Rhododendron genome and chromosomal organization provide insight into shared whole-genome duplications across the heath family (Ericaceae).</title>
        <authorList>
            <person name="Soza V.L."/>
            <person name="Lindsley D."/>
            <person name="Waalkes A."/>
            <person name="Ramage E."/>
            <person name="Patwardhan R.P."/>
            <person name="Burton J.N."/>
            <person name="Adey A."/>
            <person name="Kumar A."/>
            <person name="Qiu R."/>
            <person name="Shendure J."/>
            <person name="Hall B."/>
        </authorList>
    </citation>
    <scope>NUCLEOTIDE SEQUENCE [LARGE SCALE GENOMIC DNA]</scope>
    <source>
        <strain evidence="10">RSF 1966-606</strain>
    </source>
</reference>
<dbReference type="CDD" id="cd08603">
    <property type="entry name" value="GDPD_SHV3_repeat_1"/>
    <property type="match status" value="1"/>
</dbReference>
<dbReference type="InterPro" id="IPR030395">
    <property type="entry name" value="GP_PDE_dom"/>
</dbReference>
<dbReference type="PANTHER" id="PTHR43620">
    <property type="entry name" value="GLYCEROPHOSPHORYL DIESTER PHOSPHODIESTERASE"/>
    <property type="match status" value="1"/>
</dbReference>
<dbReference type="PROSITE" id="PS51704">
    <property type="entry name" value="GP_PDE"/>
    <property type="match status" value="2"/>
</dbReference>
<feature type="chain" id="PRO_5025583794" description="glycerophosphodiester phosphodiesterase" evidence="8">
    <location>
        <begin position="19"/>
        <end position="734"/>
    </location>
</feature>
<evidence type="ECO:0000256" key="4">
    <source>
        <dbReference type="ARBA" id="ARBA00022801"/>
    </source>
</evidence>
<dbReference type="GO" id="GO:0006629">
    <property type="term" value="P:lipid metabolic process"/>
    <property type="evidence" value="ECO:0007669"/>
    <property type="project" value="InterPro"/>
</dbReference>
<protein>
    <recommendedName>
        <fullName evidence="1">glycerophosphodiester phosphodiesterase</fullName>
        <ecNumber evidence="1">3.1.4.46</ecNumber>
    </recommendedName>
</protein>
<evidence type="ECO:0000256" key="2">
    <source>
        <dbReference type="ARBA" id="ARBA00022729"/>
    </source>
</evidence>
<evidence type="ECO:0000256" key="7">
    <source>
        <dbReference type="SAM" id="MobiDB-lite"/>
    </source>
</evidence>
<dbReference type="GO" id="GO:0008889">
    <property type="term" value="F:glycerophosphodiester phosphodiesterase activity"/>
    <property type="evidence" value="ECO:0007669"/>
    <property type="project" value="UniProtKB-EC"/>
</dbReference>
<dbReference type="FunFam" id="3.20.20.190:FF:000013">
    <property type="entry name" value="Glycerophosphodiester phosphodiesterase GDPDL3"/>
    <property type="match status" value="1"/>
</dbReference>
<dbReference type="FunFam" id="3.20.20.190:FF:000011">
    <property type="entry name" value="Glycerophosphodiester phosphodiesterase GDPDL3"/>
    <property type="match status" value="1"/>
</dbReference>
<keyword evidence="3" id="KW-0319">Glycerol metabolism</keyword>
<dbReference type="EC" id="3.1.4.46" evidence="1"/>
<dbReference type="InterPro" id="IPR017946">
    <property type="entry name" value="PLC-like_Pdiesterase_TIM-brl"/>
</dbReference>
<evidence type="ECO:0000313" key="10">
    <source>
        <dbReference type="EMBL" id="KAE9462613.1"/>
    </source>
</evidence>
<dbReference type="PANTHER" id="PTHR43620:SF44">
    <property type="entry name" value="GLYCEROPHOSPHODIESTER PHOSPHODIESTERASE GDPDL6-RELATED"/>
    <property type="match status" value="1"/>
</dbReference>
<evidence type="ECO:0000256" key="5">
    <source>
        <dbReference type="ARBA" id="ARBA00023180"/>
    </source>
</evidence>
<comment type="caution">
    <text evidence="10">The sequence shown here is derived from an EMBL/GenBank/DDBJ whole genome shotgun (WGS) entry which is preliminary data.</text>
</comment>
<dbReference type="CDD" id="cd08604">
    <property type="entry name" value="GDPD_SHV3_repeat_2"/>
    <property type="match status" value="1"/>
</dbReference>
<evidence type="ECO:0000256" key="1">
    <source>
        <dbReference type="ARBA" id="ARBA00012247"/>
    </source>
</evidence>
<organism evidence="10 11">
    <name type="scientific">Rhododendron williamsianum</name>
    <dbReference type="NCBI Taxonomy" id="262921"/>
    <lineage>
        <taxon>Eukaryota</taxon>
        <taxon>Viridiplantae</taxon>
        <taxon>Streptophyta</taxon>
        <taxon>Embryophyta</taxon>
        <taxon>Tracheophyta</taxon>
        <taxon>Spermatophyta</taxon>
        <taxon>Magnoliopsida</taxon>
        <taxon>eudicotyledons</taxon>
        <taxon>Gunneridae</taxon>
        <taxon>Pentapetalae</taxon>
        <taxon>asterids</taxon>
        <taxon>Ericales</taxon>
        <taxon>Ericaceae</taxon>
        <taxon>Ericoideae</taxon>
        <taxon>Rhodoreae</taxon>
        <taxon>Rhododendron</taxon>
    </lineage>
</organism>
<keyword evidence="2 8" id="KW-0732">Signal</keyword>
<feature type="region of interest" description="Disordered" evidence="7">
    <location>
        <begin position="688"/>
        <end position="707"/>
    </location>
</feature>
<feature type="signal peptide" evidence="8">
    <location>
        <begin position="1"/>
        <end position="18"/>
    </location>
</feature>
<keyword evidence="11" id="KW-1185">Reference proteome</keyword>
<dbReference type="AlphaFoldDB" id="A0A6A4LTQ3"/>
<dbReference type="GO" id="GO:0006071">
    <property type="term" value="P:glycerol metabolic process"/>
    <property type="evidence" value="ECO:0007669"/>
    <property type="project" value="UniProtKB-KW"/>
</dbReference>
<comment type="catalytic activity">
    <reaction evidence="6">
        <text>a sn-glycero-3-phosphodiester + H2O = an alcohol + sn-glycerol 3-phosphate + H(+)</text>
        <dbReference type="Rhea" id="RHEA:12969"/>
        <dbReference type="ChEBI" id="CHEBI:15377"/>
        <dbReference type="ChEBI" id="CHEBI:15378"/>
        <dbReference type="ChEBI" id="CHEBI:30879"/>
        <dbReference type="ChEBI" id="CHEBI:57597"/>
        <dbReference type="ChEBI" id="CHEBI:83408"/>
        <dbReference type="EC" id="3.1.4.46"/>
    </reaction>
</comment>
<dbReference type="Proteomes" id="UP000428333">
    <property type="component" value="Linkage Group LG03"/>
</dbReference>
<keyword evidence="5" id="KW-0325">Glycoprotein</keyword>
<sequence>MHQCRLLFSCFSFLSAGSQPVVIARGGYSGLFPDSSQFAISVAKTTGLPNVVIFCDLQLTKDDEGICQTSLQLGNSTTILDAFPDKQKSYNVNGQDVRGWFALDYTFEDLYKHVTLTQNIFSRTHLFDGLFPVTAVQDATGMEPRHFWLNVQYPSFYTQQKHDPVLYVEEALRKWRINYISSPEIDFLKTLSERLNKAKTKLVFRFLEKDTVEPTTKQTYGSILGNLSSIKSFASGILVPKEYIWPVSTDQFLEASTTLVFDAHKQGLQVYAAGFANDNIASYNYSFDPTSEYLQFIDNSQFSVDGVLTDFPSTASASVACLAHNKNASRPAKGPLIISRNGASGIFPGCTDLAYEQAISDGADIIDCTVQVSKDGVAFCLDSADLSVETTALSTFLAKSTKIPEIQNDAGIFSFDLSWNEIQTLKPQLTNPFPESGLRRNPANTNKGKFVTLSAFLELAQTKAVTGILITIQNAAYLASKKGLVITDVVATALANATFDKQRTQKVLIQSDDTQVLSKFMSNQNFQKVLLINETISAAPNMTVGEIKKYADAVSIRRASMIKGSNSFTTSFTTVVDDMHAANISVYAFPFRNEFVSLAFDFFSDPMMEIATYLAHDGLGVDGVMTEFPATANAYLRSPCSNPDMNLSYILPIRPGTLLHLVPPSILPPAEAPAPVLEVADVVDPPLPAASNGSASTPATAPAGKSGANDAKSVATVGFHLFAIVLASVLYMGS</sequence>
<dbReference type="Pfam" id="PF03009">
    <property type="entry name" value="GDPD"/>
    <property type="match status" value="2"/>
</dbReference>
<evidence type="ECO:0000256" key="6">
    <source>
        <dbReference type="ARBA" id="ARBA00047512"/>
    </source>
</evidence>
<feature type="domain" description="GP-PDE" evidence="9">
    <location>
        <begin position="335"/>
        <end position="636"/>
    </location>
</feature>